<dbReference type="AlphaFoldDB" id="A0A397GYG7"/>
<proteinExistence type="predicted"/>
<organism evidence="2 3">
    <name type="scientific">Diversispora epigaea</name>
    <dbReference type="NCBI Taxonomy" id="1348612"/>
    <lineage>
        <taxon>Eukaryota</taxon>
        <taxon>Fungi</taxon>
        <taxon>Fungi incertae sedis</taxon>
        <taxon>Mucoromycota</taxon>
        <taxon>Glomeromycotina</taxon>
        <taxon>Glomeromycetes</taxon>
        <taxon>Diversisporales</taxon>
        <taxon>Diversisporaceae</taxon>
        <taxon>Diversispora</taxon>
    </lineage>
</organism>
<evidence type="ECO:0000313" key="3">
    <source>
        <dbReference type="Proteomes" id="UP000266861"/>
    </source>
</evidence>
<dbReference type="Proteomes" id="UP000266861">
    <property type="component" value="Unassembled WGS sequence"/>
</dbReference>
<evidence type="ECO:0000313" key="2">
    <source>
        <dbReference type="EMBL" id="RHZ55697.1"/>
    </source>
</evidence>
<accession>A0A397GYG7</accession>
<dbReference type="EMBL" id="PQFF01000365">
    <property type="protein sequence ID" value="RHZ55697.1"/>
    <property type="molecule type" value="Genomic_DNA"/>
</dbReference>
<comment type="caution">
    <text evidence="2">The sequence shown here is derived from an EMBL/GenBank/DDBJ whole genome shotgun (WGS) entry which is preliminary data.</text>
</comment>
<name>A0A397GYG7_9GLOM</name>
<evidence type="ECO:0000256" key="1">
    <source>
        <dbReference type="SAM" id="MobiDB-lite"/>
    </source>
</evidence>
<sequence length="50" mass="5865">MDTDNNESESWEQNTQSNRQHGMMMDNHIDTNNKNSCKKLQPNISEILNE</sequence>
<gene>
    <name evidence="2" type="ORF">Glove_411g24</name>
</gene>
<feature type="compositionally biased region" description="Acidic residues" evidence="1">
    <location>
        <begin position="1"/>
        <end position="10"/>
    </location>
</feature>
<feature type="region of interest" description="Disordered" evidence="1">
    <location>
        <begin position="1"/>
        <end position="50"/>
    </location>
</feature>
<protein>
    <submittedName>
        <fullName evidence="2">Uncharacterized protein</fullName>
    </submittedName>
</protein>
<feature type="compositionally biased region" description="Polar residues" evidence="1">
    <location>
        <begin position="11"/>
        <end position="20"/>
    </location>
</feature>
<reference evidence="2 3" key="1">
    <citation type="submission" date="2018-08" db="EMBL/GenBank/DDBJ databases">
        <title>Genome and evolution of the arbuscular mycorrhizal fungus Diversispora epigaea (formerly Glomus versiforme) and its bacterial endosymbionts.</title>
        <authorList>
            <person name="Sun X."/>
            <person name="Fei Z."/>
            <person name="Harrison M."/>
        </authorList>
    </citation>
    <scope>NUCLEOTIDE SEQUENCE [LARGE SCALE GENOMIC DNA]</scope>
    <source>
        <strain evidence="2 3">IT104</strain>
    </source>
</reference>
<keyword evidence="3" id="KW-1185">Reference proteome</keyword>